<evidence type="ECO:0000313" key="1">
    <source>
        <dbReference type="EMBL" id="KAJ1369581.1"/>
    </source>
</evidence>
<reference evidence="1" key="1">
    <citation type="submission" date="2021-06" db="EMBL/GenBank/DDBJ databases">
        <title>Parelaphostrongylus tenuis whole genome reference sequence.</title>
        <authorList>
            <person name="Garwood T.J."/>
            <person name="Larsen P.A."/>
            <person name="Fountain-Jones N.M."/>
            <person name="Garbe J.R."/>
            <person name="Macchietto M.G."/>
            <person name="Kania S.A."/>
            <person name="Gerhold R.W."/>
            <person name="Richards J.E."/>
            <person name="Wolf T.M."/>
        </authorList>
    </citation>
    <scope>NUCLEOTIDE SEQUENCE</scope>
    <source>
        <strain evidence="1">MNPRO001-30</strain>
        <tissue evidence="1">Meninges</tissue>
    </source>
</reference>
<evidence type="ECO:0000313" key="2">
    <source>
        <dbReference type="Proteomes" id="UP001196413"/>
    </source>
</evidence>
<name>A0AAD5R522_PARTN</name>
<organism evidence="1 2">
    <name type="scientific">Parelaphostrongylus tenuis</name>
    <name type="common">Meningeal worm</name>
    <dbReference type="NCBI Taxonomy" id="148309"/>
    <lineage>
        <taxon>Eukaryota</taxon>
        <taxon>Metazoa</taxon>
        <taxon>Ecdysozoa</taxon>
        <taxon>Nematoda</taxon>
        <taxon>Chromadorea</taxon>
        <taxon>Rhabditida</taxon>
        <taxon>Rhabditina</taxon>
        <taxon>Rhabditomorpha</taxon>
        <taxon>Strongyloidea</taxon>
        <taxon>Metastrongylidae</taxon>
        <taxon>Parelaphostrongylus</taxon>
    </lineage>
</organism>
<proteinExistence type="predicted"/>
<dbReference type="Proteomes" id="UP001196413">
    <property type="component" value="Unassembled WGS sequence"/>
</dbReference>
<gene>
    <name evidence="1" type="ORF">KIN20_031070</name>
</gene>
<protein>
    <submittedName>
        <fullName evidence="1">Uncharacterized protein</fullName>
    </submittedName>
</protein>
<comment type="caution">
    <text evidence="1">The sequence shown here is derived from an EMBL/GenBank/DDBJ whole genome shotgun (WGS) entry which is preliminary data.</text>
</comment>
<accession>A0AAD5R522</accession>
<dbReference type="AlphaFoldDB" id="A0AAD5R522"/>
<dbReference type="EMBL" id="JAHQIW010006611">
    <property type="protein sequence ID" value="KAJ1369581.1"/>
    <property type="molecule type" value="Genomic_DNA"/>
</dbReference>
<keyword evidence="2" id="KW-1185">Reference proteome</keyword>
<sequence length="81" mass="9341">MQLAHILNELSWNTAPRSQNSSTIAPSDHIFLRPEKASNMVKLGPVTAKLRWRNVRRTFPLECRKELHSHGILDMVTRSIH</sequence>